<proteinExistence type="predicted"/>
<gene>
    <name evidence="1" type="ORF">L0P92_02515</name>
</gene>
<dbReference type="RefSeq" id="WP_234760749.1">
    <property type="nucleotide sequence ID" value="NZ_JAKEIP010000005.1"/>
</dbReference>
<reference evidence="1" key="1">
    <citation type="submission" date="2022-01" db="EMBL/GenBank/DDBJ databases">
        <title>Draft Genome Sequences of Seven Type Strains of the Genus Streptomyces.</title>
        <authorList>
            <person name="Aziz S."/>
            <person name="Coretto E."/>
            <person name="Chronakova A."/>
            <person name="Sproer C."/>
            <person name="Huber K."/>
            <person name="Nouioui I."/>
            <person name="Gross H."/>
        </authorList>
    </citation>
    <scope>NUCLEOTIDE SEQUENCE</scope>
    <source>
        <strain evidence="1">DSM 103493</strain>
    </source>
</reference>
<dbReference type="AlphaFoldDB" id="A0A9X1PTV5"/>
<evidence type="ECO:0000313" key="1">
    <source>
        <dbReference type="EMBL" id="MCF1592444.1"/>
    </source>
</evidence>
<sequence length="86" mass="9218">MQHEMRLIDTNGYTVPGAVRYGVPTDQVASVEAELKALAEPDAHQGRELHLAHAASLTGVSASNQRAAASQVRANRYEVRITPPVA</sequence>
<comment type="caution">
    <text evidence="1">The sequence shown here is derived from an EMBL/GenBank/DDBJ whole genome shotgun (WGS) entry which is preliminary data.</text>
</comment>
<name>A0A9X1PTV5_STRM4</name>
<organism evidence="1 2">
    <name type="scientific">Streptomyces muensis</name>
    <dbReference type="NCBI Taxonomy" id="1077944"/>
    <lineage>
        <taxon>Bacteria</taxon>
        <taxon>Bacillati</taxon>
        <taxon>Actinomycetota</taxon>
        <taxon>Actinomycetes</taxon>
        <taxon>Kitasatosporales</taxon>
        <taxon>Streptomycetaceae</taxon>
        <taxon>Streptomyces</taxon>
    </lineage>
</organism>
<evidence type="ECO:0000313" key="2">
    <source>
        <dbReference type="Proteomes" id="UP001139384"/>
    </source>
</evidence>
<dbReference type="EMBL" id="JAKEIP010000005">
    <property type="protein sequence ID" value="MCF1592444.1"/>
    <property type="molecule type" value="Genomic_DNA"/>
</dbReference>
<protein>
    <submittedName>
        <fullName evidence="1">Uncharacterized protein</fullName>
    </submittedName>
</protein>
<accession>A0A9X1PTV5</accession>
<keyword evidence="2" id="KW-1185">Reference proteome</keyword>
<dbReference type="Proteomes" id="UP001139384">
    <property type="component" value="Unassembled WGS sequence"/>
</dbReference>